<evidence type="ECO:0000313" key="2">
    <source>
        <dbReference type="Proteomes" id="UP000001239"/>
    </source>
</evidence>
<dbReference type="KEGG" id="vg:5176694"/>
<dbReference type="Proteomes" id="UP000001239">
    <property type="component" value="Segment"/>
</dbReference>
<protein>
    <submittedName>
        <fullName evidence="1">Uncharacterized protein</fullName>
    </submittedName>
</protein>
<proteinExistence type="predicted"/>
<reference evidence="1 2" key="3">
    <citation type="journal article" date="2004" name="Bioinformatics">
        <title>PHIRE, a deterministic approach to reveal regulatory elements in bacteriophage genomes.</title>
        <authorList>
            <person name="Lavigne R."/>
            <person name="Sun W.D."/>
            <person name="Volckaert G."/>
        </authorList>
    </citation>
    <scope>NUCLEOTIDE SEQUENCE [LARGE SCALE GENOMIC DNA]</scope>
</reference>
<reference evidence="1 2" key="4">
    <citation type="journal article" date="2005" name="J. Mol. Biol.">
        <title>Genome comparison of Pseudomonas aeruginosa large phages.</title>
        <authorList>
            <person name="Hertveldt K."/>
            <person name="Lavigne R."/>
            <person name="Pleteneva E."/>
            <person name="Sernova N."/>
            <person name="Kurochkina L."/>
            <person name="Korchevskii R."/>
            <person name="Robben J."/>
            <person name="Mesyanzhinov V."/>
            <person name="Krylov V.N."/>
            <person name="Volckaert G."/>
        </authorList>
    </citation>
    <scope>NUCLEOTIDE SEQUENCE</scope>
</reference>
<dbReference type="RefSeq" id="YP_418176.1">
    <property type="nucleotide sequence ID" value="NC_007623.1"/>
</dbReference>
<keyword evidence="2" id="KW-1185">Reference proteome</keyword>
<sequence>MKTNTSPPEYIISENGDWFHFSGYWGVFSRCLCRMGGKFHEAIDVSLTPINVWQWENLKQVRIRKHRTAETNPFAFAHSFPKVRYDHLVEKVGETVAHLLVHEDLLAEIDMSLFRHMDRVWGWGGGVPFILVCKERDRYPELLEHWFTVLDNESAYLKSMDEDMMQRYLIHTESCRAKAHSH</sequence>
<organism evidence="1 2">
    <name type="scientific">Pseudomonas phage EL</name>
    <dbReference type="NCBI Taxonomy" id="273133"/>
    <lineage>
        <taxon>Viruses</taxon>
        <taxon>Duplodnaviria</taxon>
        <taxon>Heunggongvirae</taxon>
        <taxon>Uroviricota</taxon>
        <taxon>Caudoviricetes</taxon>
        <taxon>Chimalliviridae</taxon>
        <taxon>Elvirus</taxon>
        <taxon>Elvirus EL</taxon>
    </lineage>
</organism>
<dbReference type="EMBL" id="AJ697969">
    <property type="protein sequence ID" value="CAG27237.1"/>
    <property type="molecule type" value="Genomic_DNA"/>
</dbReference>
<reference evidence="1 2" key="2">
    <citation type="journal article" date="2003" name="Res. Microbiol.">
        <title>Myoviridae bacteriophages of Pseudomonas aeruginosa: a long and complex evolutionary pathway.</title>
        <authorList>
            <person name="Krylov V.N."/>
            <person name="Pleteneva E.A."/>
            <person name="Bourkalsteva M.V."/>
            <person name="Shaburova O.V."/>
            <person name="Volckaert G."/>
            <person name="Sykilinda N.N."/>
            <person name="Kurochkina L.P."/>
            <person name="Mesyanzhinov V.V."/>
        </authorList>
    </citation>
    <scope>NUCLEOTIDE SEQUENCE [LARGE SCALE GENOMIC DNA]</scope>
</reference>
<evidence type="ECO:0000313" key="1">
    <source>
        <dbReference type="EMBL" id="CAG27237.1"/>
    </source>
</evidence>
<accession>Q2Z0T8</accession>
<reference evidence="1 2" key="1">
    <citation type="journal article" date="2002" name="Genetika">
        <title>Phenogenetic characterization of a group of giant Phi KZ-like bacteriophages of Pseudomonas aeruginosa].</title>
        <authorList>
            <person name="Burkal'tseva M.V."/>
            <person name="Krylov V.N."/>
            <person name="Pleteneva E.A."/>
            <person name="Shaburova O.V."/>
            <person name="Krylov S.V."/>
            <person name="Volckaert G."/>
            <person name="Sykilinda N.N."/>
            <person name="Kurochkina L.P."/>
            <person name="Mesyanzhinov V.V."/>
        </authorList>
    </citation>
    <scope>NUCLEOTIDE SEQUENCE [LARGE SCALE GENOMIC DNA]</scope>
</reference>
<name>Q2Z0T8_9CAUD</name>
<dbReference type="GeneID" id="5176694"/>